<dbReference type="Proteomes" id="UP000002630">
    <property type="component" value="Unassembled WGS sequence"/>
</dbReference>
<proteinExistence type="predicted"/>
<dbReference type="InParanoid" id="D8LFL0"/>
<dbReference type="AlphaFoldDB" id="D8LFL0"/>
<feature type="region of interest" description="Disordered" evidence="1">
    <location>
        <begin position="100"/>
        <end position="140"/>
    </location>
</feature>
<protein>
    <submittedName>
        <fullName evidence="2">Uncharacterized protein</fullName>
    </submittedName>
</protein>
<organism evidence="2 3">
    <name type="scientific">Ectocarpus siliculosus</name>
    <name type="common">Brown alga</name>
    <name type="synonym">Conferva siliculosa</name>
    <dbReference type="NCBI Taxonomy" id="2880"/>
    <lineage>
        <taxon>Eukaryota</taxon>
        <taxon>Sar</taxon>
        <taxon>Stramenopiles</taxon>
        <taxon>Ochrophyta</taxon>
        <taxon>PX clade</taxon>
        <taxon>Phaeophyceae</taxon>
        <taxon>Ectocarpales</taxon>
        <taxon>Ectocarpaceae</taxon>
        <taxon>Ectocarpus</taxon>
    </lineage>
</organism>
<dbReference type="OrthoDB" id="10310230at2759"/>
<evidence type="ECO:0000313" key="3">
    <source>
        <dbReference type="Proteomes" id="UP000002630"/>
    </source>
</evidence>
<keyword evidence="3" id="KW-1185">Reference proteome</keyword>
<gene>
    <name evidence="2" type="ORF">Esi_0015_0114</name>
</gene>
<feature type="compositionally biased region" description="Basic and acidic residues" evidence="1">
    <location>
        <begin position="112"/>
        <end position="125"/>
    </location>
</feature>
<name>D8LFL0_ECTSI</name>
<sequence>MSGGAKSSSGTARELLCSRCYKRESCVQCCGTRYCLRHFHTSNHSSDHPQKAIVMNRRALDDQLPAFREMWREAFQSVANDVGRLSRDVSKRVEDDPLASIGMALKPVRNGKNPERNGKNPEHRSLGSASSATKRRRKEELEKEVAAAAAVDPFARRRTRPKSYWAVGHELDAPEEAEGSAADERAAAIAAAAPRAGEYQCESCESDNTSFDIIGGAAVGTRKAETFGKKDAPELILRVLCHACGNNWLEER</sequence>
<evidence type="ECO:0000313" key="2">
    <source>
        <dbReference type="EMBL" id="CBN79930.1"/>
    </source>
</evidence>
<accession>D8LFL0</accession>
<evidence type="ECO:0000256" key="1">
    <source>
        <dbReference type="SAM" id="MobiDB-lite"/>
    </source>
</evidence>
<dbReference type="EMBL" id="FN649760">
    <property type="protein sequence ID" value="CBN79930.1"/>
    <property type="molecule type" value="Genomic_DNA"/>
</dbReference>
<reference evidence="2 3" key="1">
    <citation type="journal article" date="2010" name="Nature">
        <title>The Ectocarpus genome and the independent evolution of multicellularity in brown algae.</title>
        <authorList>
            <person name="Cock J.M."/>
            <person name="Sterck L."/>
            <person name="Rouze P."/>
            <person name="Scornet D."/>
            <person name="Allen A.E."/>
            <person name="Amoutzias G."/>
            <person name="Anthouard V."/>
            <person name="Artiguenave F."/>
            <person name="Aury J.M."/>
            <person name="Badger J.H."/>
            <person name="Beszteri B."/>
            <person name="Billiau K."/>
            <person name="Bonnet E."/>
            <person name="Bothwell J.H."/>
            <person name="Bowler C."/>
            <person name="Boyen C."/>
            <person name="Brownlee C."/>
            <person name="Carrano C.J."/>
            <person name="Charrier B."/>
            <person name="Cho G.Y."/>
            <person name="Coelho S.M."/>
            <person name="Collen J."/>
            <person name="Corre E."/>
            <person name="Da Silva C."/>
            <person name="Delage L."/>
            <person name="Delaroque N."/>
            <person name="Dittami S.M."/>
            <person name="Doulbeau S."/>
            <person name="Elias M."/>
            <person name="Farnham G."/>
            <person name="Gachon C.M."/>
            <person name="Gschloessl B."/>
            <person name="Heesch S."/>
            <person name="Jabbari K."/>
            <person name="Jubin C."/>
            <person name="Kawai H."/>
            <person name="Kimura K."/>
            <person name="Kloareg B."/>
            <person name="Kupper F.C."/>
            <person name="Lang D."/>
            <person name="Le Bail A."/>
            <person name="Leblanc C."/>
            <person name="Lerouge P."/>
            <person name="Lohr M."/>
            <person name="Lopez P.J."/>
            <person name="Martens C."/>
            <person name="Maumus F."/>
            <person name="Michel G."/>
            <person name="Miranda-Saavedra D."/>
            <person name="Morales J."/>
            <person name="Moreau H."/>
            <person name="Motomura T."/>
            <person name="Nagasato C."/>
            <person name="Napoli C.A."/>
            <person name="Nelson D.R."/>
            <person name="Nyvall-Collen P."/>
            <person name="Peters A.F."/>
            <person name="Pommier C."/>
            <person name="Potin P."/>
            <person name="Poulain J."/>
            <person name="Quesneville H."/>
            <person name="Read B."/>
            <person name="Rensing S.A."/>
            <person name="Ritter A."/>
            <person name="Rousvoal S."/>
            <person name="Samanta M."/>
            <person name="Samson G."/>
            <person name="Schroeder D.C."/>
            <person name="Segurens B."/>
            <person name="Strittmatter M."/>
            <person name="Tonon T."/>
            <person name="Tregear J.W."/>
            <person name="Valentin K."/>
            <person name="von Dassow P."/>
            <person name="Yamagishi T."/>
            <person name="Van de Peer Y."/>
            <person name="Wincker P."/>
        </authorList>
    </citation>
    <scope>NUCLEOTIDE SEQUENCE [LARGE SCALE GENOMIC DNA]</scope>
    <source>
        <strain evidence="3">Ec32 / CCAP1310/4</strain>
    </source>
</reference>